<gene>
    <name evidence="2" type="ORF">HDIA_2036</name>
</gene>
<name>A0A2C9D5I4_9HYPH</name>
<proteinExistence type="predicted"/>
<dbReference type="Proteomes" id="UP000223606">
    <property type="component" value="Chromosome 1"/>
</dbReference>
<dbReference type="EMBL" id="LT960614">
    <property type="protein sequence ID" value="SON55577.1"/>
    <property type="molecule type" value="Genomic_DNA"/>
</dbReference>
<reference evidence="3" key="1">
    <citation type="submission" date="2017-09" db="EMBL/GenBank/DDBJ databases">
        <title>Genome sequence of Nannocystis excedens DSM 71.</title>
        <authorList>
            <person name="Blom J."/>
        </authorList>
    </citation>
    <scope>NUCLEOTIDE SEQUENCE [LARGE SCALE GENOMIC DNA]</scope>
    <source>
        <strain evidence="3">type strain: E19</strain>
    </source>
</reference>
<sequence length="33" mass="3382">MDQAFRLAETGARGHSEGCAGKSMPMAAVMNGV</sequence>
<accession>A0A2C9D5I4</accession>
<feature type="region of interest" description="Disordered" evidence="1">
    <location>
        <begin position="1"/>
        <end position="22"/>
    </location>
</feature>
<evidence type="ECO:0000256" key="1">
    <source>
        <dbReference type="SAM" id="MobiDB-lite"/>
    </source>
</evidence>
<evidence type="ECO:0000313" key="2">
    <source>
        <dbReference type="EMBL" id="SON55577.1"/>
    </source>
</evidence>
<keyword evidence="3" id="KW-1185">Reference proteome</keyword>
<protein>
    <submittedName>
        <fullName evidence="2">Uncharacterized protein</fullName>
    </submittedName>
</protein>
<organism evidence="2 3">
    <name type="scientific">Hartmannibacter diazotrophicus</name>
    <dbReference type="NCBI Taxonomy" id="1482074"/>
    <lineage>
        <taxon>Bacteria</taxon>
        <taxon>Pseudomonadati</taxon>
        <taxon>Pseudomonadota</taxon>
        <taxon>Alphaproteobacteria</taxon>
        <taxon>Hyphomicrobiales</taxon>
        <taxon>Pleomorphomonadaceae</taxon>
        <taxon>Hartmannibacter</taxon>
    </lineage>
</organism>
<dbReference type="AlphaFoldDB" id="A0A2C9D5I4"/>
<dbReference type="KEGG" id="hdi:HDIA_2036"/>
<evidence type="ECO:0000313" key="3">
    <source>
        <dbReference type="Proteomes" id="UP000223606"/>
    </source>
</evidence>